<evidence type="ECO:0000259" key="2">
    <source>
        <dbReference type="PROSITE" id="PS50172"/>
    </source>
</evidence>
<feature type="domain" description="BRCT" evidence="2">
    <location>
        <begin position="904"/>
        <end position="995"/>
    </location>
</feature>
<reference evidence="4" key="3">
    <citation type="submission" date="2018-07" db="EMBL/GenBank/DDBJ databases">
        <authorList>
            <person name="Mckenzie S.K."/>
            <person name="Kronauer D.J.C."/>
        </authorList>
    </citation>
    <scope>NUCLEOTIDE SEQUENCE</scope>
    <source>
        <strain evidence="4">Clonal line C1</strain>
    </source>
</reference>
<dbReference type="InterPro" id="IPR022047">
    <property type="entry name" value="Microcephalin-like"/>
</dbReference>
<proteinExistence type="predicted"/>
<evidence type="ECO:0000313" key="5">
    <source>
        <dbReference type="Proteomes" id="UP000053097"/>
    </source>
</evidence>
<dbReference type="GO" id="GO:0000278">
    <property type="term" value="P:mitotic cell cycle"/>
    <property type="evidence" value="ECO:0007669"/>
    <property type="project" value="TreeGrafter"/>
</dbReference>
<dbReference type="EMBL" id="QOIP01000007">
    <property type="protein sequence ID" value="RLU20873.1"/>
    <property type="molecule type" value="Genomic_DNA"/>
</dbReference>
<keyword evidence="5" id="KW-1185">Reference proteome</keyword>
<gene>
    <name evidence="4" type="ORF">DMN91_007487</name>
    <name evidence="3" type="ORF">X777_14258</name>
</gene>
<feature type="region of interest" description="Disordered" evidence="1">
    <location>
        <begin position="199"/>
        <end position="224"/>
    </location>
</feature>
<feature type="region of interest" description="Disordered" evidence="1">
    <location>
        <begin position="48"/>
        <end position="84"/>
    </location>
</feature>
<dbReference type="Gene3D" id="3.40.50.10190">
    <property type="entry name" value="BRCT domain"/>
    <property type="match status" value="2"/>
</dbReference>
<feature type="compositionally biased region" description="Polar residues" evidence="1">
    <location>
        <begin position="199"/>
        <end position="223"/>
    </location>
</feature>
<dbReference type="SMART" id="SM00292">
    <property type="entry name" value="BRCT"/>
    <property type="match status" value="1"/>
</dbReference>
<evidence type="ECO:0000313" key="4">
    <source>
        <dbReference type="EMBL" id="RLU20873.1"/>
    </source>
</evidence>
<dbReference type="CDD" id="cd17751">
    <property type="entry name" value="BRCT_microcephalin_rpt3"/>
    <property type="match status" value="1"/>
</dbReference>
<dbReference type="PANTHER" id="PTHR14625:SF3">
    <property type="entry name" value="MICROCEPHALIN"/>
    <property type="match status" value="1"/>
</dbReference>
<dbReference type="STRING" id="2015173.A0A026WXB1"/>
<feature type="region of interest" description="Disordered" evidence="1">
    <location>
        <begin position="801"/>
        <end position="820"/>
    </location>
</feature>
<dbReference type="AlphaFoldDB" id="A0A026WXB1"/>
<reference evidence="4 6" key="2">
    <citation type="journal article" date="2018" name="Genome Res.">
        <title>The genomic architecture and molecular evolution of ant odorant receptors.</title>
        <authorList>
            <person name="McKenzie S.K."/>
            <person name="Kronauer D.J.C."/>
        </authorList>
    </citation>
    <scope>NUCLEOTIDE SEQUENCE [LARGE SCALE GENOMIC DNA]</scope>
    <source>
        <strain evidence="4">Clonal line C1</strain>
    </source>
</reference>
<feature type="region of interest" description="Disordered" evidence="1">
    <location>
        <begin position="1"/>
        <end position="25"/>
    </location>
</feature>
<reference evidence="3 5" key="1">
    <citation type="journal article" date="2014" name="Curr. Biol.">
        <title>The genome of the clonal raider ant Cerapachys biroi.</title>
        <authorList>
            <person name="Oxley P.R."/>
            <person name="Ji L."/>
            <person name="Fetter-Pruneda I."/>
            <person name="McKenzie S.K."/>
            <person name="Li C."/>
            <person name="Hu H."/>
            <person name="Zhang G."/>
            <person name="Kronauer D.J."/>
        </authorList>
    </citation>
    <scope>NUCLEOTIDE SEQUENCE [LARGE SCALE GENOMIC DNA]</scope>
</reference>
<organism evidence="3 5">
    <name type="scientific">Ooceraea biroi</name>
    <name type="common">Clonal raider ant</name>
    <name type="synonym">Cerapachys biroi</name>
    <dbReference type="NCBI Taxonomy" id="2015173"/>
    <lineage>
        <taxon>Eukaryota</taxon>
        <taxon>Metazoa</taxon>
        <taxon>Ecdysozoa</taxon>
        <taxon>Arthropoda</taxon>
        <taxon>Hexapoda</taxon>
        <taxon>Insecta</taxon>
        <taxon>Pterygota</taxon>
        <taxon>Neoptera</taxon>
        <taxon>Endopterygota</taxon>
        <taxon>Hymenoptera</taxon>
        <taxon>Apocrita</taxon>
        <taxon>Aculeata</taxon>
        <taxon>Formicoidea</taxon>
        <taxon>Formicidae</taxon>
        <taxon>Dorylinae</taxon>
        <taxon>Ooceraea</taxon>
    </lineage>
</organism>
<dbReference type="Proteomes" id="UP000053097">
    <property type="component" value="Unassembled WGS sequence"/>
</dbReference>
<name>A0A026WXB1_OOCBI</name>
<evidence type="ECO:0000256" key="1">
    <source>
        <dbReference type="SAM" id="MobiDB-lite"/>
    </source>
</evidence>
<dbReference type="SUPFAM" id="SSF52113">
    <property type="entry name" value="BRCT domain"/>
    <property type="match status" value="1"/>
</dbReference>
<feature type="compositionally biased region" description="Basic residues" evidence="1">
    <location>
        <begin position="801"/>
        <end position="811"/>
    </location>
</feature>
<sequence length="1090" mass="123962">MSPNKRKMIVSDESEEDDSFKHRRSSLQVNLSYSTDLTDSGNGSLWKTEIANDERETNKTQIGRRLSRSKTTHKKKNRQSDCEENVVNDSRKPLCKERIPLKRLTIDLEDVSIKEKTLETNCKRLKDAILNKTKEIFDRQNELSIKTAVVLGSEKNHCMSSTHEVENDAEDKLVIMLDTTINLENKATVLKHKQHTVNNQQRENGCSGITATPTSSGKQNSMRTLDKSRLSQRLLFVEPADKQKCRIIEDIILEKKFPLLSLWQADPGNSPILSSSSNRRLSLSKSRSQSQFENHNSTYSAVRCDQSVNIGAPITCSTFIEDDEIDGKRNKTVCEVDRYTHTTNKTISMEMTSEINGVGIQISQNTFLQNKNLNTKNYIKNDMEKDSKENGLKESKNATVQKLEDDTSAMKKLIAHSHSLNVNVVNDQDMESMCIDTCVPKQLSIEQIEVIRKSRNILQTHEHDNVTRNQNKRQRTLSLSDSDDTIRSSLNVNTSLDTMTTASKARNVQKLNECNRIIDNNQEFTTTNNKEPVALENQRKTIDSVWTLLQMNTSVDSIRKTWRKSNSLSEQSSIQDKHVDDLMGNHSSVDGCSSASENKEEDVDSLENISLIERLRNISTRKQISERSNNKKRTDNGFSNIINVKCHNNERVNNSGDSYVAATPYPISRSVLLKSQLRYKTQTFGSSTASSSNNINSVITEEGGDKSAVYPKAVPNEVPVSNKTSKTNEADKIILENRRNKTASKIEEKIITPQNTECSPTRKGRKKLLPLYENSQLCSLTPLEENTSECTSESPISVKKNKILKKKQPKRKLADSKNKTSVTRNIVNEETWSDSDYDTFKNKKKEEKKRRKPRKVVSKKIVIKKFAEENVLNILKKNEQDERDRTTENRDSLDDFVNNRTISTQWNKYKSQKIVIVTTGLSKGDKNLVKSIIKSLGAAEMELNVSRRTTHVVSTGVRTMNLLRGIIRGCWLITLEWVLKSLENNAWLNPEEFEMKHFSKAVQENRKDRQLFGPSYIPELFTACGFIYVEHKTTVPCDTLKELVKTAGGHITENVKFAKIIIGENGLKETWVIDSITTGELQLSKLYERK</sequence>
<dbReference type="PANTHER" id="PTHR14625">
    <property type="entry name" value="MICROCEPHALIN"/>
    <property type="match status" value="1"/>
</dbReference>
<dbReference type="InterPro" id="IPR036420">
    <property type="entry name" value="BRCT_dom_sf"/>
</dbReference>
<feature type="compositionally biased region" description="Basic residues" evidence="1">
    <location>
        <begin position="65"/>
        <end position="77"/>
    </location>
</feature>
<dbReference type="CDD" id="cd17736">
    <property type="entry name" value="BRCT_microcephalin_rpt2"/>
    <property type="match status" value="1"/>
</dbReference>
<dbReference type="EMBL" id="KK107072">
    <property type="protein sequence ID" value="EZA60652.1"/>
    <property type="molecule type" value="Genomic_DNA"/>
</dbReference>
<accession>A0A026WXB1</accession>
<evidence type="ECO:0000313" key="6">
    <source>
        <dbReference type="Proteomes" id="UP000279307"/>
    </source>
</evidence>
<dbReference type="InterPro" id="IPR001357">
    <property type="entry name" value="BRCT_dom"/>
</dbReference>
<dbReference type="OMA" id="HKTTVPC"/>
<dbReference type="OrthoDB" id="2384350at2759"/>
<protein>
    <submittedName>
        <fullName evidence="3">Microcephalin</fullName>
    </submittedName>
</protein>
<dbReference type="PROSITE" id="PS50172">
    <property type="entry name" value="BRCT"/>
    <property type="match status" value="1"/>
</dbReference>
<evidence type="ECO:0000313" key="3">
    <source>
        <dbReference type="EMBL" id="EZA60652.1"/>
    </source>
</evidence>
<dbReference type="Proteomes" id="UP000279307">
    <property type="component" value="Chromosome 7"/>
</dbReference>